<proteinExistence type="predicted"/>
<dbReference type="PROSITE" id="PS50850">
    <property type="entry name" value="MFS"/>
    <property type="match status" value="1"/>
</dbReference>
<feature type="transmembrane region" description="Helical" evidence="5">
    <location>
        <begin position="31"/>
        <end position="53"/>
    </location>
</feature>
<dbReference type="InParanoid" id="A0A067PYH8"/>
<accession>A0A067PYH8</accession>
<feature type="transmembrane region" description="Helical" evidence="5">
    <location>
        <begin position="192"/>
        <end position="211"/>
    </location>
</feature>
<feature type="transmembrane region" description="Helical" evidence="5">
    <location>
        <begin position="151"/>
        <end position="171"/>
    </location>
</feature>
<feature type="transmembrane region" description="Helical" evidence="5">
    <location>
        <begin position="466"/>
        <end position="484"/>
    </location>
</feature>
<dbReference type="EMBL" id="KL197715">
    <property type="protein sequence ID" value="KDQ59779.1"/>
    <property type="molecule type" value="Genomic_DNA"/>
</dbReference>
<keyword evidence="4 5" id="KW-0472">Membrane</keyword>
<feature type="transmembrane region" description="Helical" evidence="5">
    <location>
        <begin position="86"/>
        <end position="106"/>
    </location>
</feature>
<dbReference type="GO" id="GO:0022857">
    <property type="term" value="F:transmembrane transporter activity"/>
    <property type="evidence" value="ECO:0007669"/>
    <property type="project" value="InterPro"/>
</dbReference>
<dbReference type="Gene3D" id="1.20.1720.10">
    <property type="entry name" value="Multidrug resistance protein D"/>
    <property type="match status" value="1"/>
</dbReference>
<name>A0A067PYH8_9AGAM</name>
<feature type="transmembrane region" description="Helical" evidence="5">
    <location>
        <begin position="360"/>
        <end position="382"/>
    </location>
</feature>
<reference evidence="8" key="1">
    <citation type="journal article" date="2014" name="Proc. Natl. Acad. Sci. U.S.A.">
        <title>Extensive sampling of basidiomycete genomes demonstrates inadequacy of the white-rot/brown-rot paradigm for wood decay fungi.</title>
        <authorList>
            <person name="Riley R."/>
            <person name="Salamov A.A."/>
            <person name="Brown D.W."/>
            <person name="Nagy L.G."/>
            <person name="Floudas D."/>
            <person name="Held B.W."/>
            <person name="Levasseur A."/>
            <person name="Lombard V."/>
            <person name="Morin E."/>
            <person name="Otillar R."/>
            <person name="Lindquist E.A."/>
            <person name="Sun H."/>
            <person name="LaButti K.M."/>
            <person name="Schmutz J."/>
            <person name="Jabbour D."/>
            <person name="Luo H."/>
            <person name="Baker S.E."/>
            <person name="Pisabarro A.G."/>
            <person name="Walton J.D."/>
            <person name="Blanchette R.A."/>
            <person name="Henrissat B."/>
            <person name="Martin F."/>
            <person name="Cullen D."/>
            <person name="Hibbett D.S."/>
            <person name="Grigoriev I.V."/>
        </authorList>
    </citation>
    <scope>NUCLEOTIDE SEQUENCE [LARGE SCALE GENOMIC DNA]</scope>
    <source>
        <strain evidence="8">MUCL 33604</strain>
    </source>
</reference>
<keyword evidence="2 5" id="KW-0812">Transmembrane</keyword>
<feature type="transmembrane region" description="Helical" evidence="5">
    <location>
        <begin position="118"/>
        <end position="139"/>
    </location>
</feature>
<feature type="transmembrane region" description="Helical" evidence="5">
    <location>
        <begin position="394"/>
        <end position="414"/>
    </location>
</feature>
<evidence type="ECO:0000256" key="2">
    <source>
        <dbReference type="ARBA" id="ARBA00022692"/>
    </source>
</evidence>
<keyword evidence="3 5" id="KW-1133">Transmembrane helix</keyword>
<dbReference type="AlphaFoldDB" id="A0A067PYH8"/>
<feature type="transmembrane region" description="Helical" evidence="5">
    <location>
        <begin position="263"/>
        <end position="283"/>
    </location>
</feature>
<dbReference type="Pfam" id="PF07690">
    <property type="entry name" value="MFS_1"/>
    <property type="match status" value="1"/>
</dbReference>
<protein>
    <recommendedName>
        <fullName evidence="6">Major facilitator superfamily (MFS) profile domain-containing protein</fullName>
    </recommendedName>
</protein>
<dbReference type="InterPro" id="IPR011701">
    <property type="entry name" value="MFS"/>
</dbReference>
<dbReference type="HOGENOM" id="CLU_000960_22_1_1"/>
<feature type="transmembrane region" description="Helical" evidence="5">
    <location>
        <begin position="223"/>
        <end position="242"/>
    </location>
</feature>
<dbReference type="GO" id="GO:0005886">
    <property type="term" value="C:plasma membrane"/>
    <property type="evidence" value="ECO:0007669"/>
    <property type="project" value="TreeGrafter"/>
</dbReference>
<dbReference type="Gene3D" id="1.20.1250.20">
    <property type="entry name" value="MFS general substrate transporter like domains"/>
    <property type="match status" value="1"/>
</dbReference>
<gene>
    <name evidence="7" type="ORF">JAAARDRAFT_33346</name>
</gene>
<dbReference type="OrthoDB" id="10021397at2759"/>
<comment type="subcellular location">
    <subcellularLocation>
        <location evidence="1">Membrane</location>
        <topology evidence="1">Multi-pass membrane protein</topology>
    </subcellularLocation>
</comment>
<evidence type="ECO:0000313" key="7">
    <source>
        <dbReference type="EMBL" id="KDQ59779.1"/>
    </source>
</evidence>
<feature type="transmembrane region" description="Helical" evidence="5">
    <location>
        <begin position="60"/>
        <end position="80"/>
    </location>
</feature>
<evidence type="ECO:0000256" key="3">
    <source>
        <dbReference type="ARBA" id="ARBA00022989"/>
    </source>
</evidence>
<evidence type="ECO:0000256" key="5">
    <source>
        <dbReference type="SAM" id="Phobius"/>
    </source>
</evidence>
<evidence type="ECO:0000313" key="8">
    <source>
        <dbReference type="Proteomes" id="UP000027265"/>
    </source>
</evidence>
<dbReference type="SUPFAM" id="SSF103473">
    <property type="entry name" value="MFS general substrate transporter"/>
    <property type="match status" value="2"/>
</dbReference>
<keyword evidence="8" id="KW-1185">Reference proteome</keyword>
<organism evidence="7 8">
    <name type="scientific">Jaapia argillacea MUCL 33604</name>
    <dbReference type="NCBI Taxonomy" id="933084"/>
    <lineage>
        <taxon>Eukaryota</taxon>
        <taxon>Fungi</taxon>
        <taxon>Dikarya</taxon>
        <taxon>Basidiomycota</taxon>
        <taxon>Agaricomycotina</taxon>
        <taxon>Agaricomycetes</taxon>
        <taxon>Agaricomycetidae</taxon>
        <taxon>Jaapiales</taxon>
        <taxon>Jaapiaceae</taxon>
        <taxon>Jaapia</taxon>
    </lineage>
</organism>
<evidence type="ECO:0000259" key="6">
    <source>
        <dbReference type="PROSITE" id="PS50850"/>
    </source>
</evidence>
<feature type="transmembrane region" description="Helical" evidence="5">
    <location>
        <begin position="326"/>
        <end position="348"/>
    </location>
</feature>
<dbReference type="InterPro" id="IPR020846">
    <property type="entry name" value="MFS_dom"/>
</dbReference>
<dbReference type="CDD" id="cd17502">
    <property type="entry name" value="MFS_Azr1_MDR_like"/>
    <property type="match status" value="1"/>
</dbReference>
<feature type="transmembrane region" description="Helical" evidence="5">
    <location>
        <begin position="295"/>
        <end position="314"/>
    </location>
</feature>
<dbReference type="PANTHER" id="PTHR23501:SF198">
    <property type="entry name" value="AZOLE RESISTANCE PROTEIN 1-RELATED"/>
    <property type="match status" value="1"/>
</dbReference>
<evidence type="ECO:0000256" key="1">
    <source>
        <dbReference type="ARBA" id="ARBA00004141"/>
    </source>
</evidence>
<evidence type="ECO:0000256" key="4">
    <source>
        <dbReference type="ARBA" id="ARBA00023136"/>
    </source>
</evidence>
<dbReference type="Proteomes" id="UP000027265">
    <property type="component" value="Unassembled WGS sequence"/>
</dbReference>
<sequence>MISLLLVNLDQTIVATALPRIASQFDALTQAAWIATAYMLTLAGFMLMLGQVLTIAPAKYVYLCSIFVFEVGSLICGAAPSFNVLVFGRAIAGCGGGGVVNSVLVIIAQTTRIEDRPLLYGILGGVYALASIVGPLLGGAFTDHVSWRWCFYVNLPFGALAIAVVFLFLPSRPALGSNNEESLNQMTWYRRLDWLGGILCLGTVVSLLLPLQWGGTTHPWNSPVIIALFCVFAVVLVAWIIWEWRRSKAAILPLMLFKRRSQLGATLESFFIGMGMLNGTYYLPLWYQAKGQSSTSSGISILPFMISLITASMVSGGMIKFTGRYWHLLVISPLLALVGSVLLSTLHVDTPNSHAIGFQILYGIGLGGALQNVFIAVQAEWAKEEHMVPQATTVLTFGQVTGGVLGIAIGGTIFSNQLEKNLHVYAPDLPANLATAVEQSVNAISLVEASMRPLVLRAYTESINRVFLLGIPAAALASLSGFLVRNISLKGSDIAIAVG</sequence>
<dbReference type="InterPro" id="IPR036259">
    <property type="entry name" value="MFS_trans_sf"/>
</dbReference>
<dbReference type="PRINTS" id="PR01036">
    <property type="entry name" value="TCRTETB"/>
</dbReference>
<feature type="domain" description="Major facilitator superfamily (MFS) profile" evidence="6">
    <location>
        <begin position="1"/>
        <end position="489"/>
    </location>
</feature>
<dbReference type="PANTHER" id="PTHR23501">
    <property type="entry name" value="MAJOR FACILITATOR SUPERFAMILY"/>
    <property type="match status" value="1"/>
</dbReference>